<comment type="caution">
    <text evidence="1">The sequence shown here is derived from an EMBL/GenBank/DDBJ whole genome shotgun (WGS) entry which is preliminary data.</text>
</comment>
<keyword evidence="2" id="KW-1185">Reference proteome</keyword>
<dbReference type="EMBL" id="JAFIRN010000012">
    <property type="protein sequence ID" value="KAG5838852.1"/>
    <property type="molecule type" value="Genomic_DNA"/>
</dbReference>
<dbReference type="Proteomes" id="UP001044222">
    <property type="component" value="Chromosome 12"/>
</dbReference>
<sequence length="120" mass="12871">MFAQSVLGRRVGTLNLARAVEVLSPYKAQCVPLAGARPLSAVGRALDPCLSAALTGPAKLQGLRREGRTQRETHGAGRGGTEVGMTDGCLIDELIELTAQSLSYLEIKEHFNVIKERGRK</sequence>
<gene>
    <name evidence="1" type="ORF">ANANG_G00228030</name>
</gene>
<reference evidence="1" key="1">
    <citation type="submission" date="2021-01" db="EMBL/GenBank/DDBJ databases">
        <title>A chromosome-scale assembly of European eel, Anguilla anguilla.</title>
        <authorList>
            <person name="Henkel C."/>
            <person name="Jong-Raadsen S.A."/>
            <person name="Dufour S."/>
            <person name="Weltzien F.-A."/>
            <person name="Palstra A.P."/>
            <person name="Pelster B."/>
            <person name="Spaink H.P."/>
            <person name="Van Den Thillart G.E."/>
            <person name="Jansen H."/>
            <person name="Zahm M."/>
            <person name="Klopp C."/>
            <person name="Cedric C."/>
            <person name="Louis A."/>
            <person name="Berthelot C."/>
            <person name="Parey E."/>
            <person name="Roest Crollius H."/>
            <person name="Montfort J."/>
            <person name="Robinson-Rechavi M."/>
            <person name="Bucao C."/>
            <person name="Bouchez O."/>
            <person name="Gislard M."/>
            <person name="Lluch J."/>
            <person name="Milhes M."/>
            <person name="Lampietro C."/>
            <person name="Lopez Roques C."/>
            <person name="Donnadieu C."/>
            <person name="Braasch I."/>
            <person name="Desvignes T."/>
            <person name="Postlethwait J."/>
            <person name="Bobe J."/>
            <person name="Guiguen Y."/>
            <person name="Dirks R."/>
        </authorList>
    </citation>
    <scope>NUCLEOTIDE SEQUENCE</scope>
    <source>
        <strain evidence="1">Tag_6206</strain>
        <tissue evidence="1">Liver</tissue>
    </source>
</reference>
<evidence type="ECO:0000313" key="1">
    <source>
        <dbReference type="EMBL" id="KAG5838852.1"/>
    </source>
</evidence>
<proteinExistence type="predicted"/>
<accession>A0A9D3LZ89</accession>
<name>A0A9D3LZ89_ANGAN</name>
<dbReference type="AlphaFoldDB" id="A0A9D3LZ89"/>
<evidence type="ECO:0000313" key="2">
    <source>
        <dbReference type="Proteomes" id="UP001044222"/>
    </source>
</evidence>
<protein>
    <submittedName>
        <fullName evidence="1">Uncharacterized protein</fullName>
    </submittedName>
</protein>
<organism evidence="1 2">
    <name type="scientific">Anguilla anguilla</name>
    <name type="common">European freshwater eel</name>
    <name type="synonym">Muraena anguilla</name>
    <dbReference type="NCBI Taxonomy" id="7936"/>
    <lineage>
        <taxon>Eukaryota</taxon>
        <taxon>Metazoa</taxon>
        <taxon>Chordata</taxon>
        <taxon>Craniata</taxon>
        <taxon>Vertebrata</taxon>
        <taxon>Euteleostomi</taxon>
        <taxon>Actinopterygii</taxon>
        <taxon>Neopterygii</taxon>
        <taxon>Teleostei</taxon>
        <taxon>Anguilliformes</taxon>
        <taxon>Anguillidae</taxon>
        <taxon>Anguilla</taxon>
    </lineage>
</organism>